<keyword evidence="10" id="KW-1015">Disulfide bond</keyword>
<protein>
    <recommendedName>
        <fullName evidence="4 11">Peroxidase</fullName>
        <ecNumber evidence="4 11">1.11.1.7</ecNumber>
    </recommendedName>
</protein>
<keyword evidence="9 11" id="KW-0408">Iron</keyword>
<comment type="function">
    <text evidence="2">Removal of H(2)O(2), oxidation of toxic reductants, biosynthesis and degradation of lignin, suberization, auxin catabolism, response to environmental stresses such as wounding, pathogen attack and oxidative stress. These functions might be dependent on each isozyme/isoform in each plant tissue.</text>
</comment>
<dbReference type="Gene3D" id="1.10.420.10">
    <property type="entry name" value="Peroxidase, domain 2"/>
    <property type="match status" value="1"/>
</dbReference>
<dbReference type="PROSITE" id="PS00436">
    <property type="entry name" value="PEROXIDASE_2"/>
    <property type="match status" value="1"/>
</dbReference>
<dbReference type="InterPro" id="IPR019794">
    <property type="entry name" value="Peroxidases_AS"/>
</dbReference>
<organism evidence="14 15">
    <name type="scientific">Stylosanthes scabra</name>
    <dbReference type="NCBI Taxonomy" id="79078"/>
    <lineage>
        <taxon>Eukaryota</taxon>
        <taxon>Viridiplantae</taxon>
        <taxon>Streptophyta</taxon>
        <taxon>Embryophyta</taxon>
        <taxon>Tracheophyta</taxon>
        <taxon>Spermatophyta</taxon>
        <taxon>Magnoliopsida</taxon>
        <taxon>eudicotyledons</taxon>
        <taxon>Gunneridae</taxon>
        <taxon>Pentapetalae</taxon>
        <taxon>rosids</taxon>
        <taxon>fabids</taxon>
        <taxon>Fabales</taxon>
        <taxon>Fabaceae</taxon>
        <taxon>Papilionoideae</taxon>
        <taxon>50 kb inversion clade</taxon>
        <taxon>dalbergioids sensu lato</taxon>
        <taxon>Dalbergieae</taxon>
        <taxon>Pterocarpus clade</taxon>
        <taxon>Stylosanthes</taxon>
    </lineage>
</organism>
<evidence type="ECO:0000256" key="2">
    <source>
        <dbReference type="ARBA" id="ARBA00002322"/>
    </source>
</evidence>
<evidence type="ECO:0000256" key="1">
    <source>
        <dbReference type="ARBA" id="ARBA00000189"/>
    </source>
</evidence>
<proteinExistence type="inferred from homology"/>
<dbReference type="InterPro" id="IPR033905">
    <property type="entry name" value="Secretory_peroxidase"/>
</dbReference>
<evidence type="ECO:0000256" key="9">
    <source>
        <dbReference type="ARBA" id="ARBA00023004"/>
    </source>
</evidence>
<keyword evidence="11" id="KW-0106">Calcium</keyword>
<dbReference type="EC" id="1.11.1.7" evidence="4 11"/>
<evidence type="ECO:0000256" key="4">
    <source>
        <dbReference type="ARBA" id="ARBA00012313"/>
    </source>
</evidence>
<dbReference type="InterPro" id="IPR002016">
    <property type="entry name" value="Haem_peroxidase"/>
</dbReference>
<evidence type="ECO:0000313" key="15">
    <source>
        <dbReference type="Proteomes" id="UP001341840"/>
    </source>
</evidence>
<dbReference type="InterPro" id="IPR000823">
    <property type="entry name" value="Peroxidase_pln"/>
</dbReference>
<keyword evidence="11" id="KW-0964">Secreted</keyword>
<evidence type="ECO:0000256" key="5">
    <source>
        <dbReference type="ARBA" id="ARBA00022559"/>
    </source>
</evidence>
<evidence type="ECO:0000256" key="3">
    <source>
        <dbReference type="ARBA" id="ARBA00006873"/>
    </source>
</evidence>
<feature type="domain" description="Plant heme peroxidase family profile" evidence="13">
    <location>
        <begin position="106"/>
        <end position="403"/>
    </location>
</feature>
<dbReference type="Gene3D" id="1.10.520.10">
    <property type="match status" value="1"/>
</dbReference>
<dbReference type="Proteomes" id="UP001341840">
    <property type="component" value="Unassembled WGS sequence"/>
</dbReference>
<dbReference type="PRINTS" id="PR00461">
    <property type="entry name" value="PLPEROXIDASE"/>
</dbReference>
<evidence type="ECO:0000256" key="6">
    <source>
        <dbReference type="ARBA" id="ARBA00022617"/>
    </source>
</evidence>
<keyword evidence="8 11" id="KW-0560">Oxidoreductase</keyword>
<comment type="similarity">
    <text evidence="11">Belongs to the peroxidase family. Classical plant (class III) peroxidase subfamily.</text>
</comment>
<evidence type="ECO:0000256" key="10">
    <source>
        <dbReference type="ARBA" id="ARBA00023157"/>
    </source>
</evidence>
<keyword evidence="6 11" id="KW-0349">Heme</keyword>
<dbReference type="Pfam" id="PF00141">
    <property type="entry name" value="peroxidase"/>
    <property type="match status" value="1"/>
</dbReference>
<dbReference type="GO" id="GO:0140825">
    <property type="term" value="F:lactoperoxidase activity"/>
    <property type="evidence" value="ECO:0007669"/>
    <property type="project" value="UniProtKB-EC"/>
</dbReference>
<comment type="caution">
    <text evidence="14">The sequence shown here is derived from an EMBL/GenBank/DDBJ whole genome shotgun (WGS) entry which is preliminary data.</text>
</comment>
<keyword evidence="11" id="KW-0376">Hydrogen peroxide</keyword>
<dbReference type="EMBL" id="JASCZI010031874">
    <property type="protein sequence ID" value="MED6127576.1"/>
    <property type="molecule type" value="Genomic_DNA"/>
</dbReference>
<gene>
    <name evidence="14" type="primary">PER16_2</name>
    <name evidence="14" type="ORF">PIB30_089333</name>
</gene>
<dbReference type="SUPFAM" id="SSF48113">
    <property type="entry name" value="Heme-dependent peroxidases"/>
    <property type="match status" value="1"/>
</dbReference>
<evidence type="ECO:0000259" key="13">
    <source>
        <dbReference type="PROSITE" id="PS50873"/>
    </source>
</evidence>
<reference evidence="14 15" key="1">
    <citation type="journal article" date="2023" name="Plants (Basel)">
        <title>Bridging the Gap: Combining Genomics and Transcriptomics Approaches to Understand Stylosanthes scabra, an Orphan Legume from the Brazilian Caatinga.</title>
        <authorList>
            <person name="Ferreira-Neto J.R.C."/>
            <person name="da Silva M.D."/>
            <person name="Binneck E."/>
            <person name="de Melo N.F."/>
            <person name="da Silva R.H."/>
            <person name="de Melo A.L.T.M."/>
            <person name="Pandolfi V."/>
            <person name="Bustamante F.O."/>
            <person name="Brasileiro-Vidal A.C."/>
            <person name="Benko-Iseppon A.M."/>
        </authorList>
    </citation>
    <scope>NUCLEOTIDE SEQUENCE [LARGE SCALE GENOMIC DNA]</scope>
    <source>
        <tissue evidence="14">Leaves</tissue>
    </source>
</reference>
<evidence type="ECO:0000256" key="7">
    <source>
        <dbReference type="ARBA" id="ARBA00022723"/>
    </source>
</evidence>
<dbReference type="InterPro" id="IPR019793">
    <property type="entry name" value="Peroxidases_heam-ligand_BS"/>
</dbReference>
<dbReference type="InterPro" id="IPR010255">
    <property type="entry name" value="Haem_peroxidase_sf"/>
</dbReference>
<comment type="cofactor">
    <cofactor evidence="11">
        <name>Ca(2+)</name>
        <dbReference type="ChEBI" id="CHEBI:29108"/>
    </cofactor>
    <text evidence="11">Binds 2 calcium ions per subunit.</text>
</comment>
<sequence>MYMSSPSGPSSIPVTTTTHRQHISTHRNRLHRLQNLPLLRLALTTTTVAISAHHNFESPPLLQHQRPSFPLLLRAISAAAAISLSSSTASLIILLLSSSAQTSSAQLSRGFYNSTCPNVEQLVRAAVTQKLQQTFVTAPATLRLFFHDCFVRGCDASVLLVSPANQAERNHPDDVSLAGDGFDTVVKAKAAVDSDPQCRNKVSCADILALATRDVVNLVGGPFYEVELGRRDGRISTIASVQHRLPGPDFNLDQLNSLFISNGLSQTDMIALSGGHTIGFSHCNKFSKRIGNRIDPTMNLQYALKLKQTCPVNVDPRVALALDPFTPQTFDNQYFKNLQQGMGLLSSDQVLFIDPRSRDTVNLFASNEQAFHDAFVTAITKLGRVGVKTGHQGEIRVDCSKVN</sequence>
<dbReference type="PANTHER" id="PTHR31517:SF48">
    <property type="entry name" value="PEROXIDASE 16-RELATED"/>
    <property type="match status" value="1"/>
</dbReference>
<feature type="compositionally biased region" description="Polar residues" evidence="12">
    <location>
        <begin position="1"/>
        <end position="18"/>
    </location>
</feature>
<keyword evidence="15" id="KW-1185">Reference proteome</keyword>
<keyword evidence="5 11" id="KW-0575">Peroxidase</keyword>
<keyword evidence="7 11" id="KW-0479">Metal-binding</keyword>
<comment type="catalytic activity">
    <reaction evidence="1 11">
        <text>2 a phenolic donor + H2O2 = 2 a phenolic radical donor + 2 H2O</text>
        <dbReference type="Rhea" id="RHEA:56136"/>
        <dbReference type="ChEBI" id="CHEBI:15377"/>
        <dbReference type="ChEBI" id="CHEBI:16240"/>
        <dbReference type="ChEBI" id="CHEBI:139520"/>
        <dbReference type="ChEBI" id="CHEBI:139521"/>
        <dbReference type="EC" id="1.11.1.7"/>
    </reaction>
</comment>
<dbReference type="PANTHER" id="PTHR31517">
    <property type="match status" value="1"/>
</dbReference>
<dbReference type="PROSITE" id="PS50873">
    <property type="entry name" value="PEROXIDASE_4"/>
    <property type="match status" value="1"/>
</dbReference>
<evidence type="ECO:0000313" key="14">
    <source>
        <dbReference type="EMBL" id="MED6127576.1"/>
    </source>
</evidence>
<feature type="region of interest" description="Disordered" evidence="12">
    <location>
        <begin position="1"/>
        <end position="22"/>
    </location>
</feature>
<dbReference type="PRINTS" id="PR00458">
    <property type="entry name" value="PEROXIDASE"/>
</dbReference>
<comment type="subcellular location">
    <subcellularLocation>
        <location evidence="11">Secreted</location>
    </subcellularLocation>
</comment>
<evidence type="ECO:0000256" key="11">
    <source>
        <dbReference type="RuleBase" id="RU362060"/>
    </source>
</evidence>
<dbReference type="CDD" id="cd00693">
    <property type="entry name" value="secretory_peroxidase"/>
    <property type="match status" value="1"/>
</dbReference>
<evidence type="ECO:0000256" key="8">
    <source>
        <dbReference type="ARBA" id="ARBA00023002"/>
    </source>
</evidence>
<evidence type="ECO:0000256" key="12">
    <source>
        <dbReference type="SAM" id="MobiDB-lite"/>
    </source>
</evidence>
<comment type="cofactor">
    <cofactor evidence="11">
        <name>heme b</name>
        <dbReference type="ChEBI" id="CHEBI:60344"/>
    </cofactor>
    <text evidence="11">Binds 1 heme b (iron(II)-protoporphyrin IX) group per subunit.</text>
</comment>
<comment type="similarity">
    <text evidence="3">Belongs to the peroxidase family. Ascorbate peroxidase subfamily.</text>
</comment>
<accession>A0ABU6RUX0</accession>
<name>A0ABU6RUX0_9FABA</name>
<dbReference type="PROSITE" id="PS00435">
    <property type="entry name" value="PEROXIDASE_1"/>
    <property type="match status" value="1"/>
</dbReference>